<protein>
    <recommendedName>
        <fullName evidence="1">VWFA domain-containing protein</fullName>
    </recommendedName>
</protein>
<dbReference type="Gene3D" id="3.40.50.410">
    <property type="entry name" value="von Willebrand factor, type A domain"/>
    <property type="match status" value="1"/>
</dbReference>
<feature type="domain" description="VWFA" evidence="1">
    <location>
        <begin position="63"/>
        <end position="232"/>
    </location>
</feature>
<dbReference type="Pfam" id="PF13519">
    <property type="entry name" value="VWA_2"/>
    <property type="match status" value="1"/>
</dbReference>
<organism evidence="2 3">
    <name type="scientific">Chlamydomonas eustigma</name>
    <dbReference type="NCBI Taxonomy" id="1157962"/>
    <lineage>
        <taxon>Eukaryota</taxon>
        <taxon>Viridiplantae</taxon>
        <taxon>Chlorophyta</taxon>
        <taxon>core chlorophytes</taxon>
        <taxon>Chlorophyceae</taxon>
        <taxon>CS clade</taxon>
        <taxon>Chlamydomonadales</taxon>
        <taxon>Chlamydomonadaceae</taxon>
        <taxon>Chlamydomonas</taxon>
    </lineage>
</organism>
<sequence>MPINYHNNNAAVTHFVASTGGGNQRNNMQDRFSVVNQQGQLLHGQLVYNMTSAERPPPKIVVHASFLIDASGSMSWRMDNGESRMAAALRNVKSLVESVLVPDTDRVTLTFFNGRANRIQVFYNTKASKILLSFDRIQDEAKKAMNCSTGTNLYDTTIDALETMQKTEGKSKMDANGNVVLPFLVVFTDGEDNTYAPGALSLLIGNLKNHCIPNFKFKCLVIGSELTTRQLEVAFQVSY</sequence>
<keyword evidence="3" id="KW-1185">Reference proteome</keyword>
<name>A0A250XN29_9CHLO</name>
<accession>A0A250XN29</accession>
<dbReference type="Proteomes" id="UP000232323">
    <property type="component" value="Unassembled WGS sequence"/>
</dbReference>
<gene>
    <name evidence="2" type="ORF">CEUSTIGMA_g11897.t1</name>
</gene>
<evidence type="ECO:0000259" key="1">
    <source>
        <dbReference type="PROSITE" id="PS50234"/>
    </source>
</evidence>
<evidence type="ECO:0000313" key="2">
    <source>
        <dbReference type="EMBL" id="GAX84477.1"/>
    </source>
</evidence>
<reference evidence="2 3" key="1">
    <citation type="submission" date="2017-08" db="EMBL/GenBank/DDBJ databases">
        <title>Acidophilic green algal genome provides insights into adaptation to an acidic environment.</title>
        <authorList>
            <person name="Hirooka S."/>
            <person name="Hirose Y."/>
            <person name="Kanesaki Y."/>
            <person name="Higuchi S."/>
            <person name="Fujiwara T."/>
            <person name="Onuma R."/>
            <person name="Era A."/>
            <person name="Ohbayashi R."/>
            <person name="Uzuka A."/>
            <person name="Nozaki H."/>
            <person name="Yoshikawa H."/>
            <person name="Miyagishima S.Y."/>
        </authorList>
    </citation>
    <scope>NUCLEOTIDE SEQUENCE [LARGE SCALE GENOMIC DNA]</scope>
    <source>
        <strain evidence="2 3">NIES-2499</strain>
    </source>
</reference>
<dbReference type="InterPro" id="IPR036465">
    <property type="entry name" value="vWFA_dom_sf"/>
</dbReference>
<comment type="caution">
    <text evidence="2">The sequence shown here is derived from an EMBL/GenBank/DDBJ whole genome shotgun (WGS) entry which is preliminary data.</text>
</comment>
<dbReference type="CDD" id="cd00198">
    <property type="entry name" value="vWFA"/>
    <property type="match status" value="1"/>
</dbReference>
<evidence type="ECO:0000313" key="3">
    <source>
        <dbReference type="Proteomes" id="UP000232323"/>
    </source>
</evidence>
<proteinExistence type="predicted"/>
<dbReference type="AlphaFoldDB" id="A0A250XN29"/>
<dbReference type="PROSITE" id="PS50234">
    <property type="entry name" value="VWFA"/>
    <property type="match status" value="1"/>
</dbReference>
<dbReference type="SUPFAM" id="SSF53300">
    <property type="entry name" value="vWA-like"/>
    <property type="match status" value="1"/>
</dbReference>
<dbReference type="InterPro" id="IPR002035">
    <property type="entry name" value="VWF_A"/>
</dbReference>
<dbReference type="EMBL" id="BEGY01000126">
    <property type="protein sequence ID" value="GAX84477.1"/>
    <property type="molecule type" value="Genomic_DNA"/>
</dbReference>
<dbReference type="OrthoDB" id="547584at2759"/>